<keyword evidence="1" id="KW-0238">DNA-binding</keyword>
<evidence type="ECO:0000313" key="4">
    <source>
        <dbReference type="Proteomes" id="UP000019243"/>
    </source>
</evidence>
<proteinExistence type="predicted"/>
<dbReference type="AlphaFoldDB" id="W7CRM8"/>
<feature type="domain" description="Helix-turn-helix type 11" evidence="2">
    <location>
        <begin position="5"/>
        <end position="27"/>
    </location>
</feature>
<dbReference type="InterPro" id="IPR036390">
    <property type="entry name" value="WH_DNA-bd_sf"/>
</dbReference>
<dbReference type="Proteomes" id="UP000019243">
    <property type="component" value="Unassembled WGS sequence"/>
</dbReference>
<dbReference type="InterPro" id="IPR036388">
    <property type="entry name" value="WH-like_DNA-bd_sf"/>
</dbReference>
<dbReference type="RefSeq" id="WP_051457049.1">
    <property type="nucleotide sequence ID" value="NZ_AODH01000054.1"/>
</dbReference>
<sequence length="87" mass="10257">MSEKTIKELAEELNVSKQTVQYHIKFLPTNYTTKNDKNIIMINAKGQAYIKGKVRKKTDKKTNKQIDKETPNYTTKENEYLYLELVK</sequence>
<protein>
    <submittedName>
        <fullName evidence="3">Replication-associated protein</fullName>
    </submittedName>
</protein>
<keyword evidence="4" id="KW-1185">Reference proteome</keyword>
<comment type="caution">
    <text evidence="3">The sequence shown here is derived from an EMBL/GenBank/DDBJ whole genome shotgun (WGS) entry which is preliminary data.</text>
</comment>
<dbReference type="EMBL" id="AODH01000054">
    <property type="protein sequence ID" value="EUJ35648.1"/>
    <property type="molecule type" value="Genomic_DNA"/>
</dbReference>
<dbReference type="InterPro" id="IPR013196">
    <property type="entry name" value="HTH_11"/>
</dbReference>
<dbReference type="CDD" id="cd00090">
    <property type="entry name" value="HTH_ARSR"/>
    <property type="match status" value="1"/>
</dbReference>
<dbReference type="STRING" id="1265861.BCAMP_11505"/>
<reference evidence="3 4" key="1">
    <citation type="submission" date="2012-12" db="EMBL/GenBank/DDBJ databases">
        <title>Novel taxa of Listeriaceae from agricultural environments in the United States.</title>
        <authorList>
            <person name="den Bakker H.C."/>
            <person name="Allred A."/>
            <person name="Warchocki S."/>
            <person name="Wright E.M."/>
            <person name="Burrell A."/>
            <person name="Nightingale K.K."/>
            <person name="Kephart D."/>
            <person name="Wiedmann M."/>
        </authorList>
    </citation>
    <scope>NUCLEOTIDE SEQUENCE [LARGE SCALE GENOMIC DNA]</scope>
    <source>
        <strain evidence="3 4">FSL F6-1037</strain>
    </source>
</reference>
<gene>
    <name evidence="3" type="ORF">BCAMP_11505</name>
</gene>
<name>W7CRM8_9LIST</name>
<dbReference type="InterPro" id="IPR011991">
    <property type="entry name" value="ArsR-like_HTH"/>
</dbReference>
<evidence type="ECO:0000259" key="2">
    <source>
        <dbReference type="Pfam" id="PF08279"/>
    </source>
</evidence>
<dbReference type="Pfam" id="PF08279">
    <property type="entry name" value="HTH_11"/>
    <property type="match status" value="1"/>
</dbReference>
<evidence type="ECO:0000313" key="3">
    <source>
        <dbReference type="EMBL" id="EUJ35648.1"/>
    </source>
</evidence>
<dbReference type="SUPFAM" id="SSF46785">
    <property type="entry name" value="Winged helix' DNA-binding domain"/>
    <property type="match status" value="1"/>
</dbReference>
<dbReference type="Gene3D" id="1.10.10.10">
    <property type="entry name" value="Winged helix-like DNA-binding domain superfamily/Winged helix DNA-binding domain"/>
    <property type="match status" value="1"/>
</dbReference>
<organism evidence="3 4">
    <name type="scientific">Brochothrix campestris FSL F6-1037</name>
    <dbReference type="NCBI Taxonomy" id="1265861"/>
    <lineage>
        <taxon>Bacteria</taxon>
        <taxon>Bacillati</taxon>
        <taxon>Bacillota</taxon>
        <taxon>Bacilli</taxon>
        <taxon>Bacillales</taxon>
        <taxon>Listeriaceae</taxon>
        <taxon>Brochothrix</taxon>
    </lineage>
</organism>
<accession>W7CRM8</accession>
<dbReference type="GO" id="GO:0003677">
    <property type="term" value="F:DNA binding"/>
    <property type="evidence" value="ECO:0007669"/>
    <property type="project" value="UniProtKB-KW"/>
</dbReference>
<evidence type="ECO:0000256" key="1">
    <source>
        <dbReference type="ARBA" id="ARBA00023125"/>
    </source>
</evidence>
<dbReference type="OrthoDB" id="2233743at2"/>